<reference evidence="4 5" key="1">
    <citation type="submission" date="2019-03" db="EMBL/GenBank/DDBJ databases">
        <authorList>
            <person name="Jensen L."/>
            <person name="Storgaard J."/>
            <person name="Sulaj E."/>
            <person name="Schramm A."/>
            <person name="Marshall I.P.G."/>
        </authorList>
    </citation>
    <scope>NUCLEOTIDE SEQUENCE [LARGE SCALE GENOMIC DNA]</scope>
    <source>
        <strain evidence="4 5">2017H2G3</strain>
    </source>
</reference>
<dbReference type="InterPro" id="IPR011611">
    <property type="entry name" value="PfkB_dom"/>
</dbReference>
<evidence type="ECO:0000313" key="4">
    <source>
        <dbReference type="EMBL" id="TCJ02490.1"/>
    </source>
</evidence>
<dbReference type="GO" id="GO:0016301">
    <property type="term" value="F:kinase activity"/>
    <property type="evidence" value="ECO:0007669"/>
    <property type="project" value="UniProtKB-KW"/>
</dbReference>
<gene>
    <name evidence="4" type="ORF">E0Y62_19335</name>
</gene>
<feature type="domain" description="Carbohydrate kinase PfkB" evidence="3">
    <location>
        <begin position="15"/>
        <end position="260"/>
    </location>
</feature>
<dbReference type="PANTHER" id="PTHR10584">
    <property type="entry name" value="SUGAR KINASE"/>
    <property type="match status" value="1"/>
</dbReference>
<accession>A0A4R1ASB3</accession>
<organism evidence="4 5">
    <name type="scientific">Cytobacillus praedii</name>
    <dbReference type="NCBI Taxonomy" id="1742358"/>
    <lineage>
        <taxon>Bacteria</taxon>
        <taxon>Bacillati</taxon>
        <taxon>Bacillota</taxon>
        <taxon>Bacilli</taxon>
        <taxon>Bacillales</taxon>
        <taxon>Bacillaceae</taxon>
        <taxon>Cytobacillus</taxon>
    </lineage>
</organism>
<evidence type="ECO:0000259" key="3">
    <source>
        <dbReference type="Pfam" id="PF00294"/>
    </source>
</evidence>
<dbReference type="OrthoDB" id="9775849at2"/>
<dbReference type="NCBIfam" id="NF007321">
    <property type="entry name" value="PRK09813.1"/>
    <property type="match status" value="1"/>
</dbReference>
<keyword evidence="2 4" id="KW-0418">Kinase</keyword>
<dbReference type="PROSITE" id="PS00583">
    <property type="entry name" value="PFKB_KINASES_1"/>
    <property type="match status" value="1"/>
</dbReference>
<dbReference type="STRING" id="1742358.GCA_001439605_01234"/>
<comment type="caution">
    <text evidence="4">The sequence shown here is derived from an EMBL/GenBank/DDBJ whole genome shotgun (WGS) entry which is preliminary data.</text>
</comment>
<evidence type="ECO:0000256" key="2">
    <source>
        <dbReference type="ARBA" id="ARBA00022777"/>
    </source>
</evidence>
<keyword evidence="5" id="KW-1185">Reference proteome</keyword>
<dbReference type="EMBL" id="SJTH01000032">
    <property type="protein sequence ID" value="TCJ02490.1"/>
    <property type="molecule type" value="Genomic_DNA"/>
</dbReference>
<dbReference type="RefSeq" id="WP_131237865.1">
    <property type="nucleotide sequence ID" value="NZ_SJTH01000032.1"/>
</dbReference>
<evidence type="ECO:0000256" key="1">
    <source>
        <dbReference type="ARBA" id="ARBA00022679"/>
    </source>
</evidence>
<dbReference type="SUPFAM" id="SSF53613">
    <property type="entry name" value="Ribokinase-like"/>
    <property type="match status" value="1"/>
</dbReference>
<dbReference type="AlphaFoldDB" id="A0A4R1ASB3"/>
<dbReference type="PROSITE" id="PS00584">
    <property type="entry name" value="PFKB_KINASES_2"/>
    <property type="match status" value="1"/>
</dbReference>
<name>A0A4R1ASB3_9BACI</name>
<protein>
    <submittedName>
        <fullName evidence="4">Fructoselysine 6-kinase</fullName>
    </submittedName>
</protein>
<sequence length="262" mass="28732">MRIGAVGDNCMDVYKQAGKAFPGGNPVNVAVYCVRLGVEASYTGVVGTDDYGELLKDALRNKKVDVSHVRELPGQTAITEVDFIDNDRVLGDYYEGVLEHFVLTDEDIDFLASHDIVVSGIWGKIEKSLAVIKSKGVPIAFDFADKLDHPLVVEIVPHVDYAFFSYDHGDDAFIRDYMKTIQAKGPQLVIVTMGEKGSMVYDGDSFFKYGIIPCKVVDTMGAGDSYVAAFICGILQKKPIEECMGMGARNSSITIQYQGAWE</sequence>
<proteinExistence type="predicted"/>
<dbReference type="InterPro" id="IPR002173">
    <property type="entry name" value="Carboh/pur_kinase_PfkB_CS"/>
</dbReference>
<dbReference type="PANTHER" id="PTHR10584:SF166">
    <property type="entry name" value="RIBOKINASE"/>
    <property type="match status" value="1"/>
</dbReference>
<dbReference type="Proteomes" id="UP000293846">
    <property type="component" value="Unassembled WGS sequence"/>
</dbReference>
<evidence type="ECO:0000313" key="5">
    <source>
        <dbReference type="Proteomes" id="UP000293846"/>
    </source>
</evidence>
<dbReference type="InterPro" id="IPR029056">
    <property type="entry name" value="Ribokinase-like"/>
</dbReference>
<dbReference type="Gene3D" id="3.40.1190.20">
    <property type="match status" value="1"/>
</dbReference>
<keyword evidence="1" id="KW-0808">Transferase</keyword>
<dbReference type="Pfam" id="PF00294">
    <property type="entry name" value="PfkB"/>
    <property type="match status" value="1"/>
</dbReference>